<name>A0A0F9KZ71_9ZZZZ</name>
<protein>
    <submittedName>
        <fullName evidence="1">Uncharacterized protein</fullName>
    </submittedName>
</protein>
<dbReference type="AlphaFoldDB" id="A0A0F9KZ71"/>
<dbReference type="NCBIfam" id="TIGR01409">
    <property type="entry name" value="TAT_signal_seq"/>
    <property type="match status" value="1"/>
</dbReference>
<proteinExistence type="predicted"/>
<dbReference type="InterPro" id="IPR019546">
    <property type="entry name" value="TAT_signal_bac_arc"/>
</dbReference>
<dbReference type="EMBL" id="LAZR01007168">
    <property type="protein sequence ID" value="KKM87003.1"/>
    <property type="molecule type" value="Genomic_DNA"/>
</dbReference>
<dbReference type="PROSITE" id="PS51318">
    <property type="entry name" value="TAT"/>
    <property type="match status" value="1"/>
</dbReference>
<dbReference type="InterPro" id="IPR006311">
    <property type="entry name" value="TAT_signal"/>
</dbReference>
<comment type="caution">
    <text evidence="1">The sequence shown here is derived from an EMBL/GenBank/DDBJ whole genome shotgun (WGS) entry which is preliminary data.</text>
</comment>
<accession>A0A0F9KZ71</accession>
<reference evidence="1" key="1">
    <citation type="journal article" date="2015" name="Nature">
        <title>Complex archaea that bridge the gap between prokaryotes and eukaryotes.</title>
        <authorList>
            <person name="Spang A."/>
            <person name="Saw J.H."/>
            <person name="Jorgensen S.L."/>
            <person name="Zaremba-Niedzwiedzka K."/>
            <person name="Martijn J."/>
            <person name="Lind A.E."/>
            <person name="van Eijk R."/>
            <person name="Schleper C."/>
            <person name="Guy L."/>
            <person name="Ettema T.J."/>
        </authorList>
    </citation>
    <scope>NUCLEOTIDE SEQUENCE</scope>
</reference>
<evidence type="ECO:0000313" key="1">
    <source>
        <dbReference type="EMBL" id="KKM87003.1"/>
    </source>
</evidence>
<gene>
    <name evidence="1" type="ORF">LCGC14_1273310</name>
</gene>
<sequence length="50" mass="4914">MTLSNLDRRGFLRTSSAAALALGLAPAAFAQPAPKRGGSVRVGSSGGGDV</sequence>
<organism evidence="1">
    <name type="scientific">marine sediment metagenome</name>
    <dbReference type="NCBI Taxonomy" id="412755"/>
    <lineage>
        <taxon>unclassified sequences</taxon>
        <taxon>metagenomes</taxon>
        <taxon>ecological metagenomes</taxon>
    </lineage>
</organism>